<dbReference type="InterPro" id="IPR045853">
    <property type="entry name" value="Pep_chain_release_fac_I_sf"/>
</dbReference>
<proteinExistence type="inferred from homology"/>
<reference evidence="4" key="2">
    <citation type="submission" date="2023-02" db="EMBL/GenBank/DDBJ databases">
        <authorList>
            <person name="Rayyan A."/>
            <person name="Meyer T."/>
            <person name="Kyndt J.A."/>
        </authorList>
    </citation>
    <scope>NUCLEOTIDE SEQUENCE</scope>
    <source>
        <strain evidence="4">DSM 9987</strain>
    </source>
</reference>
<evidence type="ECO:0000313" key="5">
    <source>
        <dbReference type="Proteomes" id="UP001165652"/>
    </source>
</evidence>
<comment type="caution">
    <text evidence="4">The sequence shown here is derived from an EMBL/GenBank/DDBJ whole genome shotgun (WGS) entry which is preliminary data.</text>
</comment>
<gene>
    <name evidence="4" type="primary">arfB</name>
    <name evidence="4" type="ORF">PQJ73_27005</name>
</gene>
<feature type="region of interest" description="Disordered" evidence="2">
    <location>
        <begin position="102"/>
        <end position="139"/>
    </location>
</feature>
<dbReference type="EMBL" id="JAQQLI010000069">
    <property type="protein sequence ID" value="MDC7789347.1"/>
    <property type="molecule type" value="Genomic_DNA"/>
</dbReference>
<keyword evidence="4" id="KW-0378">Hydrolase</keyword>
<protein>
    <submittedName>
        <fullName evidence="4">Alternative ribosome rescue aminoacyl-tRNA hydrolase ArfB</fullName>
        <ecNumber evidence="4">3.1.1.29</ecNumber>
    </submittedName>
</protein>
<evidence type="ECO:0000256" key="1">
    <source>
        <dbReference type="ARBA" id="ARBA00010835"/>
    </source>
</evidence>
<reference evidence="4" key="1">
    <citation type="journal article" date="2023" name="Microbiol Resour">
        <title>Genome Sequences of Rhodoplanes serenus and Two Thermotolerant Strains, Rhodoplanes tepidamans and 'Rhodoplanes cryptolactis,' Further Refine the Genus.</title>
        <authorList>
            <person name="Rayyan A.A."/>
            <person name="Kyndt J.A."/>
        </authorList>
    </citation>
    <scope>NUCLEOTIDE SEQUENCE</scope>
    <source>
        <strain evidence="4">DSM 9987</strain>
    </source>
</reference>
<evidence type="ECO:0000256" key="2">
    <source>
        <dbReference type="SAM" id="MobiDB-lite"/>
    </source>
</evidence>
<evidence type="ECO:0000259" key="3">
    <source>
        <dbReference type="PROSITE" id="PS00745"/>
    </source>
</evidence>
<keyword evidence="5" id="KW-1185">Reference proteome</keyword>
<dbReference type="Gene3D" id="3.30.160.20">
    <property type="match status" value="1"/>
</dbReference>
<dbReference type="Pfam" id="PF00472">
    <property type="entry name" value="RF-1"/>
    <property type="match status" value="1"/>
</dbReference>
<dbReference type="PANTHER" id="PTHR47814:SF1">
    <property type="entry name" value="PEPTIDYL-TRNA HYDROLASE ARFB"/>
    <property type="match status" value="1"/>
</dbReference>
<dbReference type="PANTHER" id="PTHR47814">
    <property type="entry name" value="PEPTIDYL-TRNA HYDROLASE ARFB"/>
    <property type="match status" value="1"/>
</dbReference>
<name>A0ABT5JID6_RHOTP</name>
<dbReference type="EC" id="3.1.1.29" evidence="4"/>
<dbReference type="PROSITE" id="PS00745">
    <property type="entry name" value="RF_PROK_I"/>
    <property type="match status" value="1"/>
</dbReference>
<organism evidence="4 5">
    <name type="scientific">Rhodoplanes tepidamans</name>
    <name type="common">Rhodoplanes cryptolactis</name>
    <dbReference type="NCBI Taxonomy" id="200616"/>
    <lineage>
        <taxon>Bacteria</taxon>
        <taxon>Pseudomonadati</taxon>
        <taxon>Pseudomonadota</taxon>
        <taxon>Alphaproteobacteria</taxon>
        <taxon>Hyphomicrobiales</taxon>
        <taxon>Nitrobacteraceae</taxon>
        <taxon>Rhodoplanes</taxon>
    </lineage>
</organism>
<feature type="compositionally biased region" description="Basic residues" evidence="2">
    <location>
        <begin position="105"/>
        <end position="133"/>
    </location>
</feature>
<evidence type="ECO:0000313" key="4">
    <source>
        <dbReference type="EMBL" id="MDC7789347.1"/>
    </source>
</evidence>
<dbReference type="GO" id="GO:0004045">
    <property type="term" value="F:peptidyl-tRNA hydrolase activity"/>
    <property type="evidence" value="ECO:0007669"/>
    <property type="project" value="UniProtKB-EC"/>
</dbReference>
<dbReference type="RefSeq" id="WP_272780174.1">
    <property type="nucleotide sequence ID" value="NZ_JAQQLI010000069.1"/>
</dbReference>
<dbReference type="SUPFAM" id="SSF75620">
    <property type="entry name" value="Release factor"/>
    <property type="match status" value="1"/>
</dbReference>
<accession>A0ABT5JID6</accession>
<sequence length="139" mass="15702">MIRVTDHIEIDEAELEESFVRAGGPGGQNVNKVATAVQLRFDVRGSPSLPNDVAIRLMRIAGSRLTNDGVVVITAQRFRTQERNREDARERLLEMIREAAVRPTPRIKTRPTLASKKRRVEAKKRRSTVKSMRRGGAEE</sequence>
<dbReference type="InterPro" id="IPR000352">
    <property type="entry name" value="Pep_chain_release_fac_I"/>
</dbReference>
<dbReference type="NCBIfam" id="NF006718">
    <property type="entry name" value="PRK09256.1"/>
    <property type="match status" value="1"/>
</dbReference>
<feature type="domain" description="Prokaryotic-type class I peptide chain release factors" evidence="3">
    <location>
        <begin position="21"/>
        <end position="37"/>
    </location>
</feature>
<comment type="similarity">
    <text evidence="1">Belongs to the prokaryotic/mitochondrial release factor family.</text>
</comment>
<dbReference type="Proteomes" id="UP001165652">
    <property type="component" value="Unassembled WGS sequence"/>
</dbReference>